<keyword evidence="1" id="KW-0732">Signal</keyword>
<dbReference type="AlphaFoldDB" id="A0A6S6T2M7"/>
<feature type="chain" id="PRO_5027985008" description="Porin" evidence="1">
    <location>
        <begin position="23"/>
        <end position="406"/>
    </location>
</feature>
<reference evidence="2" key="1">
    <citation type="submission" date="2020-01" db="EMBL/GenBank/DDBJ databases">
        <authorList>
            <person name="Meier V. D."/>
            <person name="Meier V D."/>
        </authorList>
    </citation>
    <scope>NUCLEOTIDE SEQUENCE</scope>
    <source>
        <strain evidence="2">HLG_WM_MAG_01</strain>
    </source>
</reference>
<protein>
    <recommendedName>
        <fullName evidence="3">Porin</fullName>
    </recommendedName>
</protein>
<proteinExistence type="predicted"/>
<name>A0A6S6T2M7_9BACT</name>
<feature type="signal peptide" evidence="1">
    <location>
        <begin position="1"/>
        <end position="22"/>
    </location>
</feature>
<dbReference type="InterPro" id="IPR023614">
    <property type="entry name" value="Porin_dom_sf"/>
</dbReference>
<gene>
    <name evidence="2" type="ORF">HELGO_WM4559</name>
</gene>
<dbReference type="EMBL" id="CACVAS010000105">
    <property type="protein sequence ID" value="CAA6817361.1"/>
    <property type="molecule type" value="Genomic_DNA"/>
</dbReference>
<evidence type="ECO:0008006" key="3">
    <source>
        <dbReference type="Google" id="ProtNLM"/>
    </source>
</evidence>
<sequence>MKKTLLLSVVASTMIMAGGSIAPVEPVVEATPEVAAPVETSGWDFSGQAVAYTQTADNYGEGSLFDDESTYAAVGAQLRAENKDVMGGFGAGIEVSGIHSDNGTGAGFYGNGGSAGNTSGGITQAYVTKAFGNTSFKVGRQTLPKSLSPFAYSEGWQVFKNTFDAALVVNSDLPSTTLVYAFVKNYNRSVGDFLNEDSFVAANPVDSAAGVHMITAQNKSIDGLTLTGTYYTAPDTADVVWGDAKFKAGMFSVALQGGQLSPEVGEETTAFGAKIGAKLGMINASLAYSSVDEDGAMNVSNWTGVKSPLYTQMVLNNVGQYAATPGSDFLKAFATAKALGGTIKVGYGTGLQYKGDSDVNYSELDLMYVTKISKNTKLFAGYVMTDSDIEGQDSSNFVRFWARYSF</sequence>
<dbReference type="SUPFAM" id="SSF56935">
    <property type="entry name" value="Porins"/>
    <property type="match status" value="1"/>
</dbReference>
<accession>A0A6S6T2M7</accession>
<evidence type="ECO:0000256" key="1">
    <source>
        <dbReference type="SAM" id="SignalP"/>
    </source>
</evidence>
<evidence type="ECO:0000313" key="2">
    <source>
        <dbReference type="EMBL" id="CAA6817361.1"/>
    </source>
</evidence>
<organism evidence="2">
    <name type="scientific">uncultured Sulfurovum sp</name>
    <dbReference type="NCBI Taxonomy" id="269237"/>
    <lineage>
        <taxon>Bacteria</taxon>
        <taxon>Pseudomonadati</taxon>
        <taxon>Campylobacterota</taxon>
        <taxon>Epsilonproteobacteria</taxon>
        <taxon>Campylobacterales</taxon>
        <taxon>Sulfurovaceae</taxon>
        <taxon>Sulfurovum</taxon>
        <taxon>environmental samples</taxon>
    </lineage>
</organism>
<dbReference type="Gene3D" id="2.40.160.10">
    <property type="entry name" value="Porin"/>
    <property type="match status" value="1"/>
</dbReference>